<feature type="compositionally biased region" description="Basic and acidic residues" evidence="1">
    <location>
        <begin position="1393"/>
        <end position="1402"/>
    </location>
</feature>
<dbReference type="SUPFAM" id="SSF52129">
    <property type="entry name" value="Caspase-like"/>
    <property type="match status" value="1"/>
</dbReference>
<dbReference type="InterPro" id="IPR055787">
    <property type="entry name" value="DUF7363"/>
</dbReference>
<evidence type="ECO:0000259" key="2">
    <source>
        <dbReference type="Pfam" id="PF00656"/>
    </source>
</evidence>
<evidence type="ECO:0000313" key="5">
    <source>
        <dbReference type="EMBL" id="TYL51157.1"/>
    </source>
</evidence>
<organism evidence="5 6">
    <name type="scientific">Agromyces mariniharenae</name>
    <dbReference type="NCBI Taxonomy" id="2604423"/>
    <lineage>
        <taxon>Bacteria</taxon>
        <taxon>Bacillati</taxon>
        <taxon>Actinomycetota</taxon>
        <taxon>Actinomycetes</taxon>
        <taxon>Micrococcales</taxon>
        <taxon>Microbacteriaceae</taxon>
        <taxon>Agromyces</taxon>
    </lineage>
</organism>
<protein>
    <submittedName>
        <fullName evidence="5">CHAT domain-containing protein</fullName>
    </submittedName>
</protein>
<evidence type="ECO:0000256" key="1">
    <source>
        <dbReference type="SAM" id="MobiDB-lite"/>
    </source>
</evidence>
<dbReference type="GO" id="GO:0005737">
    <property type="term" value="C:cytoplasm"/>
    <property type="evidence" value="ECO:0007669"/>
    <property type="project" value="TreeGrafter"/>
</dbReference>
<gene>
    <name evidence="5" type="ORF">FYC51_18750</name>
</gene>
<proteinExistence type="predicted"/>
<dbReference type="InterPro" id="IPR011600">
    <property type="entry name" value="Pept_C14_caspase"/>
</dbReference>
<dbReference type="InterPro" id="IPR050452">
    <property type="entry name" value="Metacaspase"/>
</dbReference>
<feature type="compositionally biased region" description="Basic and acidic residues" evidence="1">
    <location>
        <begin position="39"/>
        <end position="48"/>
    </location>
</feature>
<dbReference type="Pfam" id="PF12770">
    <property type="entry name" value="CHAT"/>
    <property type="match status" value="1"/>
</dbReference>
<keyword evidence="6" id="KW-1185">Reference proteome</keyword>
<evidence type="ECO:0000259" key="3">
    <source>
        <dbReference type="Pfam" id="PF12770"/>
    </source>
</evidence>
<dbReference type="GO" id="GO:0006508">
    <property type="term" value="P:proteolysis"/>
    <property type="evidence" value="ECO:0007669"/>
    <property type="project" value="InterPro"/>
</dbReference>
<comment type="caution">
    <text evidence="5">The sequence shown here is derived from an EMBL/GenBank/DDBJ whole genome shotgun (WGS) entry which is preliminary data.</text>
</comment>
<dbReference type="GO" id="GO:0004197">
    <property type="term" value="F:cysteine-type endopeptidase activity"/>
    <property type="evidence" value="ECO:0007669"/>
    <property type="project" value="InterPro"/>
</dbReference>
<feature type="domain" description="CHAT" evidence="3">
    <location>
        <begin position="1718"/>
        <end position="1910"/>
    </location>
</feature>
<dbReference type="InterPro" id="IPR029030">
    <property type="entry name" value="Caspase-like_dom_sf"/>
</dbReference>
<dbReference type="InterPro" id="IPR024983">
    <property type="entry name" value="CHAT_dom"/>
</dbReference>
<dbReference type="RefSeq" id="WP_148735251.1">
    <property type="nucleotide sequence ID" value="NZ_VSSB01000002.1"/>
</dbReference>
<name>A0A5S4UW99_9MICO</name>
<feature type="domain" description="Peptidase C14 caspase" evidence="2">
    <location>
        <begin position="913"/>
        <end position="1183"/>
    </location>
</feature>
<dbReference type="Gene3D" id="3.40.50.1460">
    <property type="match status" value="1"/>
</dbReference>
<feature type="region of interest" description="Disordered" evidence="1">
    <location>
        <begin position="1384"/>
        <end position="1419"/>
    </location>
</feature>
<feature type="domain" description="DUF7363" evidence="4">
    <location>
        <begin position="1432"/>
        <end position="1538"/>
    </location>
</feature>
<evidence type="ECO:0000259" key="4">
    <source>
        <dbReference type="Pfam" id="PF24063"/>
    </source>
</evidence>
<reference evidence="5 6" key="1">
    <citation type="submission" date="2019-08" db="EMBL/GenBank/DDBJ databases">
        <authorList>
            <person name="Hu J."/>
        </authorList>
    </citation>
    <scope>NUCLEOTIDE SEQUENCE [LARGE SCALE GENOMIC DNA]</scope>
    <source>
        <strain evidence="5 6">NEAU-184</strain>
    </source>
</reference>
<feature type="region of interest" description="Disordered" evidence="1">
    <location>
        <begin position="36"/>
        <end position="88"/>
    </location>
</feature>
<evidence type="ECO:0000313" key="6">
    <source>
        <dbReference type="Proteomes" id="UP000325243"/>
    </source>
</evidence>
<dbReference type="EMBL" id="VSSB01000002">
    <property type="protein sequence ID" value="TYL51157.1"/>
    <property type="molecule type" value="Genomic_DNA"/>
</dbReference>
<dbReference type="PANTHER" id="PTHR48104:SF30">
    <property type="entry name" value="METACASPASE-1"/>
    <property type="match status" value="1"/>
</dbReference>
<dbReference type="Pfam" id="PF24063">
    <property type="entry name" value="DUF7363"/>
    <property type="match status" value="1"/>
</dbReference>
<sequence length="1932" mass="209056">MLDRLIRALQVSGIEPEWRDLADILWLARLVTSDSEIQPTEREEERAAEPAPVEPRPVTTSSKTASDDDVIEVPQPSEPTTEPLPPTLGRTASAGIGATIGLNLRDPLRNALPGEREINRAIRPLKVKRASHRLRTLDVEGTVDFYCATGLLLPVEGPAKVRWFEELSIVLDAGPTMLPWASTVSALTRLFERYGAFDRVVQWKLIQGTAGIELVSAAGRKHSIRELIDYNGRRLTLVVSDCVGAMWAGPDAWTAIDLWGHSGPVALVQVLPERLWAATALGNVDAGISADRRGEPNRNLNVRLPWWWVSSMPASVLPVISLDPDRLTSWARMLMGSGAAVAGVTLPRLPLGTDRTDVRQRTPEERLEVFRSTVSTEASRLATMLSAVEVTLPIARLLLDRLVPGAKQIHLAEVLAGGLLTESGSGDGDFEFYPGVRELLQRYLNVTTTLDVWRAVSPYLEASNPSSAPFSIIEGSVAAPTAEMSAVVSSLGQRFGFRTPDAIARGAGITPRWDTAAPPAGTGDDVAPDQEIKPDQLADLKPCVVILEDGKLATGAPFESRDVGSFRTTAADIDAIFETHLPAFIAAHAPGPVPVVLYAQGGLVDKRTSLGVAVQQVAWWKGNGVYPIHFVWETGLGAALWDALQEWAAGGRRGWVDEAKDSFVEVAAQLFGGARIWNDIKLDAAAASVNGGGGHYFVRALARFMAEHPGEIEVHAVGHSAGSIFHAYLLQAALVAGVPRIESLNLLAPAVRVDTFSRLVMPHARSGKIARVAIFTMDDEAERADTCLRIYNKSLLYLVSTSLEAQRSTPILGMAKFLTNDPELADFFRGASADGDLVLAPNAVGVRTASAATSHGDFDTDAPTMESVGRRVAGVANVTPFPNDRGRTRAPWPAYENLPAGRAGSASGGRGARRALCIGVDAYPDEGDRLRGCVADARAWAEALTAAEFEVTEMTDAAATRDEILRGILELVSQAAPGDVLAVQYSGHGTFVPDLDADEEDGDVAKDEALCPVDFRKQGRFIIDDDLARIWDVIPEGVAFTAFFDASHSGSANRAPRIDLSPVGDSLPRATFLTMVDDVAYRVNRGADVEGSTTDPLRSAAHATVRASESQIPAPMRASTRRREVLFSACKPTEVAWESSEHGDFTRIALPLLTDGIGRVSNRDFVRQVVEQFGPNRRQTPEFHGEEVLGGSLLLTSTSTFAPNVPPSQAGMATSEPPSDDLGPGRDGRDEASVSPEQERAIRSLAETYDATRESMVSGPERTREMTRIFNAMVELASDVRPLLAELERSSSAGERLAAIAILSAYPRADRLEWLAERLDNPDVEAPFIGYQAARALTQAVRSLPLDAMTSVEKALSHALDLARKLPDNPNRITTLEYARQEVASRTGDSVLDQERGAESSEHSNTAPAPPDASEDGPIVSDATGLAVYVFAELARSPGTPGSFDLRVRLAPRASEPKSELTASQSISTDPRRHIVATIVPRGFRLAKEEPRSVELIIPDVNDVSEHAFRLIATEAGPAEVSLLLRQQSDLPLATLRLTAEIPESGSGPEPRTAVARIVEPARELVALPSVRVDEAFVKGETQLSVRASVRGEEAEGLLQLSDKRRFVASLYSRIAGIRTELADLRDSNTRARTALRRMTQIGSSLARSVLPPEVLNLLWRHRDELDGLIVQSNGEFDIPWELVHLVPSPGERDNGEVRFLGNTGLIRWVYDTPHPTEIPVAPGRARVVCPLYVDSRLRLVSSAEERRLLEHMIQATSIEPEDASGMHAMMRDGFDLFHFAGHCRWSEVEPPQQELLLAEFNHAAEEDPAWRYTVDDLRADFGLGNGIDIAAGPFVFLNAFDGGRTTSGERSLGGFAEAFLRGGAGVLVSCSWSLSDEPDSVFVEAFYQAFLDGQPLGEATRSARAAARDAGDLSELAYAVYGHPRARLRIT</sequence>
<accession>A0A5S4UW99</accession>
<dbReference type="InterPro" id="IPR047738">
    <property type="entry name" value="SAV_2336-like_N"/>
</dbReference>
<dbReference type="Proteomes" id="UP000325243">
    <property type="component" value="Unassembled WGS sequence"/>
</dbReference>
<dbReference type="PANTHER" id="PTHR48104">
    <property type="entry name" value="METACASPASE-4"/>
    <property type="match status" value="1"/>
</dbReference>
<feature type="region of interest" description="Disordered" evidence="1">
    <location>
        <begin position="1199"/>
        <end position="1240"/>
    </location>
</feature>
<feature type="region of interest" description="Disordered" evidence="1">
    <location>
        <begin position="510"/>
        <end position="530"/>
    </location>
</feature>
<dbReference type="Pfam" id="PF00656">
    <property type="entry name" value="Peptidase_C14"/>
    <property type="match status" value="1"/>
</dbReference>
<feature type="compositionally biased region" description="Basic and acidic residues" evidence="1">
    <location>
        <begin position="1223"/>
        <end position="1240"/>
    </location>
</feature>
<dbReference type="NCBIfam" id="NF041121">
    <property type="entry name" value="SAV_2336_NTERM"/>
    <property type="match status" value="1"/>
</dbReference>